<dbReference type="EMBL" id="JAVAMQ010000007">
    <property type="protein sequence ID" value="MDP5307326.1"/>
    <property type="molecule type" value="Genomic_DNA"/>
</dbReference>
<dbReference type="Proteomes" id="UP001224997">
    <property type="component" value="Unassembled WGS sequence"/>
</dbReference>
<dbReference type="RefSeq" id="WP_305963173.1">
    <property type="nucleotide sequence ID" value="NZ_JAVAMQ010000007.1"/>
</dbReference>
<evidence type="ECO:0000313" key="2">
    <source>
        <dbReference type="Proteomes" id="UP001224997"/>
    </source>
</evidence>
<accession>A0ABT9JBY4</accession>
<name>A0ABT9JBY4_9RHOB</name>
<comment type="caution">
    <text evidence="1">The sequence shown here is derived from an EMBL/GenBank/DDBJ whole genome shotgun (WGS) entry which is preliminary data.</text>
</comment>
<evidence type="ECO:0000313" key="1">
    <source>
        <dbReference type="EMBL" id="MDP5307326.1"/>
    </source>
</evidence>
<dbReference type="SUPFAM" id="SSF64518">
    <property type="entry name" value="Phase 1 flagellin"/>
    <property type="match status" value="1"/>
</dbReference>
<sequence length="338" mass="35654">MTSYSIGDQARAFALQTASHRLKTTLATLTSEMASGEVADLGQRLQGNTQMLRQMEARISMIDQLDRNAAEIEIFSQGMQDVLEAIRGQTASLGLSLLAEPFSETPALVSMRAAEAGDAFETVVSRINGAVGGKYLFSGLNSDAPPLLSAGRILDELELVTAGMTTATDVSQAVSAWFDAAPGSGGFLDTAYQGTIGQAQAFVVGDGQTVELGATAASTPLREVLKGMATSALVDRGLLAGQYHEQRDLLQRGGQIMTDNASEVLAEMGRIGQAQGLTERARTENSSARAALSAARNNLRAADPYETAGAITMVEAQLEALYSVTARLANLKLVDYLR</sequence>
<evidence type="ECO:0008006" key="3">
    <source>
        <dbReference type="Google" id="ProtNLM"/>
    </source>
</evidence>
<keyword evidence="2" id="KW-1185">Reference proteome</keyword>
<organism evidence="1 2">
    <name type="scientific">Paracoccus spongiarum</name>
    <dbReference type="NCBI Taxonomy" id="3064387"/>
    <lineage>
        <taxon>Bacteria</taxon>
        <taxon>Pseudomonadati</taxon>
        <taxon>Pseudomonadota</taxon>
        <taxon>Alphaproteobacteria</taxon>
        <taxon>Rhodobacterales</taxon>
        <taxon>Paracoccaceae</taxon>
        <taxon>Paracoccus</taxon>
    </lineage>
</organism>
<protein>
    <recommendedName>
        <fullName evidence="3">Flagellin</fullName>
    </recommendedName>
</protein>
<reference evidence="1 2" key="1">
    <citation type="submission" date="2023-08" db="EMBL/GenBank/DDBJ databases">
        <authorList>
            <person name="Park J.-S."/>
        </authorList>
    </citation>
    <scope>NUCLEOTIDE SEQUENCE [LARGE SCALE GENOMIC DNA]</scope>
    <source>
        <strain evidence="1 2">2205BS29-5</strain>
    </source>
</reference>
<proteinExistence type="predicted"/>
<gene>
    <name evidence="1" type="ORF">Q5Y72_09495</name>
</gene>